<proteinExistence type="predicted"/>
<reference evidence="3" key="1">
    <citation type="journal article" date="2020" name="Fungal Divers.">
        <title>Resolving the Mortierellaceae phylogeny through synthesis of multi-gene phylogenetics and phylogenomics.</title>
        <authorList>
            <person name="Vandepol N."/>
            <person name="Liber J."/>
            <person name="Desiro A."/>
            <person name="Na H."/>
            <person name="Kennedy M."/>
            <person name="Barry K."/>
            <person name="Grigoriev I.V."/>
            <person name="Miller A.N."/>
            <person name="O'Donnell K."/>
            <person name="Stajich J.E."/>
            <person name="Bonito G."/>
        </authorList>
    </citation>
    <scope>NUCLEOTIDE SEQUENCE</scope>
    <source>
        <strain evidence="3">NRRL 2769</strain>
    </source>
</reference>
<dbReference type="Proteomes" id="UP000703661">
    <property type="component" value="Unassembled WGS sequence"/>
</dbReference>
<evidence type="ECO:0000313" key="3">
    <source>
        <dbReference type="EMBL" id="KAG0014860.1"/>
    </source>
</evidence>
<dbReference type="OrthoDB" id="2439595at2759"/>
<sequence>MATSKSPRRPHTSSPSSPNLDFQLRSRVNTDFYSAPTFEEPKKKSSGFLPHPPSPTTLDVHAVPDIRRKRSSNPPTISTSNPTVAISRVSSSRPPSSHKNTVETYSDDEEEEGEGEEEEEEDTEDDDGFIDVQEEFYTVQQPYKVNPSDIIARPASRSSKLSESAQRGMALLSETYSTSREGSPIPPSISSISKNDELKVLQMNLDRALQEKKEVEARNAQLHKAAQELQRQNEDLQKKLANRDRDYEIMSKNYLDHVRTIRATDDDHSTIGDKLNQLKALIEHMIRKTQGSKSANLNKAAAIEHFRNSGLLEEFPVRESNLEPSLLNLYMESVVMSHLVTSFFDKPLSSVFDYNSGFKDIYEWMYTRNNVLAVRWRQQLCVMLTQDPVAKARREALVTKTTNELTALISKVYSNANESTKIRELCVKAFELSVAMTALESVISPVYVQLGIPFDEDIMATSHKSSTDGKVALLIFPGFKDSNENGFYSKSKVWCY</sequence>
<organism evidence="3 4">
    <name type="scientific">Entomortierella chlamydospora</name>
    <dbReference type="NCBI Taxonomy" id="101097"/>
    <lineage>
        <taxon>Eukaryota</taxon>
        <taxon>Fungi</taxon>
        <taxon>Fungi incertae sedis</taxon>
        <taxon>Mucoromycota</taxon>
        <taxon>Mortierellomycotina</taxon>
        <taxon>Mortierellomycetes</taxon>
        <taxon>Mortierellales</taxon>
        <taxon>Mortierellaceae</taxon>
        <taxon>Entomortierella</taxon>
    </lineage>
</organism>
<dbReference type="AlphaFoldDB" id="A0A9P6MVX8"/>
<feature type="compositionally biased region" description="Acidic residues" evidence="2">
    <location>
        <begin position="105"/>
        <end position="131"/>
    </location>
</feature>
<keyword evidence="4" id="KW-1185">Reference proteome</keyword>
<evidence type="ECO:0000256" key="2">
    <source>
        <dbReference type="SAM" id="MobiDB-lite"/>
    </source>
</evidence>
<gene>
    <name evidence="3" type="ORF">BGZ80_010185</name>
</gene>
<accession>A0A9P6MVX8</accession>
<feature type="compositionally biased region" description="Basic residues" evidence="2">
    <location>
        <begin position="1"/>
        <end position="11"/>
    </location>
</feature>
<protein>
    <submittedName>
        <fullName evidence="3">Uncharacterized protein</fullName>
    </submittedName>
</protein>
<dbReference type="EMBL" id="JAAAID010000683">
    <property type="protein sequence ID" value="KAG0014860.1"/>
    <property type="molecule type" value="Genomic_DNA"/>
</dbReference>
<feature type="coiled-coil region" evidence="1">
    <location>
        <begin position="198"/>
        <end position="246"/>
    </location>
</feature>
<feature type="region of interest" description="Disordered" evidence="2">
    <location>
        <begin position="1"/>
        <end position="131"/>
    </location>
</feature>
<evidence type="ECO:0000313" key="4">
    <source>
        <dbReference type="Proteomes" id="UP000703661"/>
    </source>
</evidence>
<feature type="compositionally biased region" description="Low complexity" evidence="2">
    <location>
        <begin position="72"/>
        <end position="97"/>
    </location>
</feature>
<name>A0A9P6MVX8_9FUNG</name>
<keyword evidence="1" id="KW-0175">Coiled coil</keyword>
<comment type="caution">
    <text evidence="3">The sequence shown here is derived from an EMBL/GenBank/DDBJ whole genome shotgun (WGS) entry which is preliminary data.</text>
</comment>
<evidence type="ECO:0000256" key="1">
    <source>
        <dbReference type="SAM" id="Coils"/>
    </source>
</evidence>